<feature type="transmembrane region" description="Helical" evidence="12">
    <location>
        <begin position="41"/>
        <end position="60"/>
    </location>
</feature>
<feature type="domain" description="Fatty acid desaturase" evidence="13">
    <location>
        <begin position="4"/>
        <end position="227"/>
    </location>
</feature>
<dbReference type="InterPro" id="IPR005804">
    <property type="entry name" value="FA_desaturase_dom"/>
</dbReference>
<dbReference type="PANTHER" id="PTHR11351:SF31">
    <property type="entry name" value="DESATURASE 1, ISOFORM A-RELATED"/>
    <property type="match status" value="1"/>
</dbReference>
<reference evidence="15" key="1">
    <citation type="journal article" date="2019" name="Int. J. Syst. Evol. Microbiol.">
        <title>The Global Catalogue of Microorganisms (GCM) 10K type strain sequencing project: providing services to taxonomists for standard genome sequencing and annotation.</title>
        <authorList>
            <consortium name="The Broad Institute Genomics Platform"/>
            <consortium name="The Broad Institute Genome Sequencing Center for Infectious Disease"/>
            <person name="Wu L."/>
            <person name="Ma J."/>
        </authorList>
    </citation>
    <scope>NUCLEOTIDE SEQUENCE [LARGE SCALE GENOMIC DNA]</scope>
    <source>
        <strain evidence="15">KCTC 52416</strain>
    </source>
</reference>
<dbReference type="CDD" id="cd03505">
    <property type="entry name" value="Delta9-FADS-like"/>
    <property type="match status" value="1"/>
</dbReference>
<keyword evidence="15" id="KW-1185">Reference proteome</keyword>
<dbReference type="GO" id="GO:0016491">
    <property type="term" value="F:oxidoreductase activity"/>
    <property type="evidence" value="ECO:0007669"/>
    <property type="project" value="UniProtKB-KW"/>
</dbReference>
<evidence type="ECO:0000256" key="10">
    <source>
        <dbReference type="ARBA" id="ARBA00023136"/>
    </source>
</evidence>
<evidence type="ECO:0000313" key="15">
    <source>
        <dbReference type="Proteomes" id="UP001595526"/>
    </source>
</evidence>
<accession>A0ABV7JF75</accession>
<gene>
    <name evidence="14" type="ORF">ACFOET_03370</name>
</gene>
<dbReference type="Pfam" id="PF00487">
    <property type="entry name" value="FA_desaturase"/>
    <property type="match status" value="1"/>
</dbReference>
<feature type="transmembrane region" description="Helical" evidence="12">
    <location>
        <begin position="127"/>
        <end position="143"/>
    </location>
</feature>
<keyword evidence="6 12" id="KW-1133">Transmembrane helix</keyword>
<evidence type="ECO:0000256" key="7">
    <source>
        <dbReference type="ARBA" id="ARBA00023002"/>
    </source>
</evidence>
<dbReference type="Proteomes" id="UP001595526">
    <property type="component" value="Unassembled WGS sequence"/>
</dbReference>
<keyword evidence="8" id="KW-0408">Iron</keyword>
<organism evidence="14 15">
    <name type="scientific">Parapedobacter deserti</name>
    <dbReference type="NCBI Taxonomy" id="1912957"/>
    <lineage>
        <taxon>Bacteria</taxon>
        <taxon>Pseudomonadati</taxon>
        <taxon>Bacteroidota</taxon>
        <taxon>Sphingobacteriia</taxon>
        <taxon>Sphingobacteriales</taxon>
        <taxon>Sphingobacteriaceae</taxon>
        <taxon>Parapedobacter</taxon>
    </lineage>
</organism>
<proteinExistence type="inferred from homology"/>
<evidence type="ECO:0000256" key="12">
    <source>
        <dbReference type="SAM" id="Phobius"/>
    </source>
</evidence>
<evidence type="ECO:0000259" key="13">
    <source>
        <dbReference type="Pfam" id="PF00487"/>
    </source>
</evidence>
<dbReference type="EMBL" id="JBHRTA010000008">
    <property type="protein sequence ID" value="MFC3196644.1"/>
    <property type="molecule type" value="Genomic_DNA"/>
</dbReference>
<evidence type="ECO:0000256" key="5">
    <source>
        <dbReference type="ARBA" id="ARBA00022832"/>
    </source>
</evidence>
<dbReference type="PANTHER" id="PTHR11351">
    <property type="entry name" value="ACYL-COA DESATURASE"/>
    <property type="match status" value="1"/>
</dbReference>
<evidence type="ECO:0000256" key="1">
    <source>
        <dbReference type="ARBA" id="ARBA00004141"/>
    </source>
</evidence>
<keyword evidence="11" id="KW-0275">Fatty acid biosynthesis</keyword>
<comment type="caution">
    <text evidence="14">The sequence shown here is derived from an EMBL/GenBank/DDBJ whole genome shotgun (WGS) entry which is preliminary data.</text>
</comment>
<sequence length="251" mass="30154">MAILLFFIGIWYFSLFSQTFFQHRYAAHGSFTMSRFWERFFFLFSYVTQGSSYMSPRAYAIMHRMHHAYTDTEKDPHSPSFSRNIFAMMWRTRNIYVDIVKGRYPVEERFTKGLPEWKSLDRWGNSFLSRALWVLLYVAYFWLFATSFWWFLLLPIVITSGAFHGAVVNWFAHKYGYINFKLKNTSRNLLVVDVLMLGESYHNNHHKHPSSINFGRRWHEIDPVYPIAMLLKWLRIIHYVKPVEVLPHRPA</sequence>
<comment type="subcellular location">
    <subcellularLocation>
        <location evidence="1">Membrane</location>
        <topology evidence="1">Multi-pass membrane protein</topology>
    </subcellularLocation>
</comment>
<evidence type="ECO:0000256" key="2">
    <source>
        <dbReference type="ARBA" id="ARBA00008749"/>
    </source>
</evidence>
<keyword evidence="5" id="KW-0276">Fatty acid metabolism</keyword>
<evidence type="ECO:0000256" key="4">
    <source>
        <dbReference type="ARBA" id="ARBA00022692"/>
    </source>
</evidence>
<evidence type="ECO:0000256" key="3">
    <source>
        <dbReference type="ARBA" id="ARBA00022516"/>
    </source>
</evidence>
<feature type="transmembrane region" description="Helical" evidence="12">
    <location>
        <begin position="149"/>
        <end position="172"/>
    </location>
</feature>
<evidence type="ECO:0000256" key="8">
    <source>
        <dbReference type="ARBA" id="ARBA00023004"/>
    </source>
</evidence>
<dbReference type="RefSeq" id="WP_379019545.1">
    <property type="nucleotide sequence ID" value="NZ_JBHRTA010000008.1"/>
</dbReference>
<evidence type="ECO:0000256" key="9">
    <source>
        <dbReference type="ARBA" id="ARBA00023098"/>
    </source>
</evidence>
<keyword evidence="7 14" id="KW-0560">Oxidoreductase</keyword>
<keyword evidence="4 12" id="KW-0812">Transmembrane</keyword>
<keyword evidence="3" id="KW-0444">Lipid biosynthesis</keyword>
<evidence type="ECO:0000256" key="11">
    <source>
        <dbReference type="ARBA" id="ARBA00023160"/>
    </source>
</evidence>
<comment type="similarity">
    <text evidence="2">Belongs to the fatty acid desaturase type 2 family.</text>
</comment>
<protein>
    <submittedName>
        <fullName evidence="14">Acyl-CoA desaturase</fullName>
        <ecNumber evidence="14">1.14.19.-</ecNumber>
    </submittedName>
</protein>
<dbReference type="InterPro" id="IPR015876">
    <property type="entry name" value="Acyl-CoA_DS"/>
</dbReference>
<keyword evidence="9" id="KW-0443">Lipid metabolism</keyword>
<evidence type="ECO:0000313" key="14">
    <source>
        <dbReference type="EMBL" id="MFC3196644.1"/>
    </source>
</evidence>
<keyword evidence="10 12" id="KW-0472">Membrane</keyword>
<name>A0ABV7JF75_9SPHI</name>
<dbReference type="EC" id="1.14.19.-" evidence="14"/>
<evidence type="ECO:0000256" key="6">
    <source>
        <dbReference type="ARBA" id="ARBA00022989"/>
    </source>
</evidence>